<accession>A0ACD3QBQ0</accession>
<evidence type="ECO:0000313" key="2">
    <source>
        <dbReference type="Proteomes" id="UP000793456"/>
    </source>
</evidence>
<gene>
    <name evidence="1" type="ORF">E3U43_009656</name>
</gene>
<protein>
    <submittedName>
        <fullName evidence="1">Uncharacterized protein</fullName>
    </submittedName>
</protein>
<evidence type="ECO:0000313" key="1">
    <source>
        <dbReference type="EMBL" id="TMS04499.1"/>
    </source>
</evidence>
<name>A0ACD3QBQ0_LARCR</name>
<comment type="caution">
    <text evidence="1">The sequence shown here is derived from an EMBL/GenBank/DDBJ whole genome shotgun (WGS) entry which is preliminary data.</text>
</comment>
<proteinExistence type="predicted"/>
<organism evidence="1 2">
    <name type="scientific">Larimichthys crocea</name>
    <name type="common">Large yellow croaker</name>
    <name type="synonym">Pseudosciaena crocea</name>
    <dbReference type="NCBI Taxonomy" id="215358"/>
    <lineage>
        <taxon>Eukaryota</taxon>
        <taxon>Metazoa</taxon>
        <taxon>Chordata</taxon>
        <taxon>Craniata</taxon>
        <taxon>Vertebrata</taxon>
        <taxon>Euteleostomi</taxon>
        <taxon>Actinopterygii</taxon>
        <taxon>Neopterygii</taxon>
        <taxon>Teleostei</taxon>
        <taxon>Neoteleostei</taxon>
        <taxon>Acanthomorphata</taxon>
        <taxon>Eupercaria</taxon>
        <taxon>Sciaenidae</taxon>
        <taxon>Larimichthys</taxon>
    </lineage>
</organism>
<keyword evidence="2" id="KW-1185">Reference proteome</keyword>
<sequence>MPSDSRLRTFLELAECVLTYFQPYLGRIEILGSGKRIERVYFEISESSRTQWEKPQVKESKRQFIFDVVNEGGEKEKMEMFVNFCEDTIFEMQLAAKISGSDTGERCAEKGGEEKSKEEELDDKGMFFMYHWLLMLISVLSVKNLKTLMKMTLKDILMSAVFLLRLIFMAQVRCLSVVVHSIIYVLYIAFVSGGLIEGAKRMRISDLLGGIHEPTLDEVTGVPSGVDRLRKYSASLSSQREFRDIGQVSAVTSPREVDVLSDIFGLRPLKAHTATEEKTENEKTSDAKGKESEKKSGKERTETRARRCSNKSEEPETQQSVLWEMISTHNKSLLNCFARNFYNMRLLALFVAFSINFILLFYKVASLPASQEEEGVIPSVYSEKQDSAAEADNKGTVFFVLEESSGYMEPSLHFLACGTHNHLLLLYYRLLLPQVIFKREKEVARRLEFDGLYVTEQPPEEDIKGQWDRLVINTPSFPSNYWDKFVKRKVMDKYGDVYGCEKISELLGLDQAALDFSSERKERTKLKRETAWSALFHSIDMKYQVWKVGVVFTDNSFLYLAWYMAMSVLGHYNNFFFAVHLLDIAMGFKTLRTILSSVTHNGKQLVLTVGLLAVVVYLYTVVAFNFFRKFYNKSDDKDTQDMKCNDMLTCYMFHMNVGVRAGGGIGDEIVDPAGDEFEVERVVFDITFFFFVVVILLAIIQGLIIDAFGELRDQQEQVKEDMETKCFICGIGSEYFDKVPHGFETHTLQEHNLANYLFFLMYLINKDETEHTGQESFVWKMYQERSWEFFPVGDCFRKQYEDQLG</sequence>
<dbReference type="EMBL" id="CM011694">
    <property type="protein sequence ID" value="TMS04499.1"/>
    <property type="molecule type" value="Genomic_DNA"/>
</dbReference>
<dbReference type="Proteomes" id="UP000793456">
    <property type="component" value="Chromosome XXI"/>
</dbReference>
<reference evidence="1" key="1">
    <citation type="submission" date="2018-11" db="EMBL/GenBank/DDBJ databases">
        <title>The sequence and de novo assembly of Larimichthys crocea genome using PacBio and Hi-C technologies.</title>
        <authorList>
            <person name="Xu P."/>
            <person name="Chen B."/>
            <person name="Zhou Z."/>
            <person name="Ke Q."/>
            <person name="Wu Y."/>
            <person name="Bai H."/>
            <person name="Pu F."/>
        </authorList>
    </citation>
    <scope>NUCLEOTIDE SEQUENCE</scope>
    <source>
        <tissue evidence="1">Muscle</tissue>
    </source>
</reference>